<gene>
    <name evidence="1" type="ORF">N5C08_07610</name>
</gene>
<proteinExistence type="predicted"/>
<name>A0ABY6AQX0_9PSED</name>
<dbReference type="Proteomes" id="UP001064504">
    <property type="component" value="Chromosome"/>
</dbReference>
<dbReference type="EMBL" id="CP104557">
    <property type="protein sequence ID" value="UXH41390.1"/>
    <property type="molecule type" value="Genomic_DNA"/>
</dbReference>
<dbReference type="RefSeq" id="WP_261745084.1">
    <property type="nucleotide sequence ID" value="NZ_CP104557.1"/>
</dbReference>
<evidence type="ECO:0000313" key="2">
    <source>
        <dbReference type="Proteomes" id="UP001064504"/>
    </source>
</evidence>
<sequence length="680" mass="74115">MRESRKAYSASEGVRKAYLRSLADPKSRIDPRIHSGMEDLIIDAKMLADAASGLVYRKYTIEESGGPADPALPFELSVPVWVRTREDTLRIEHSRDGATWTTVYEKIADFRDPSTIFPYPVEIPKDQDAMRVDGTHYFRSWIMNYQGDTSWSDPLTLIFDRDPPYSHATPVKFPDIPVVTDDSLKVGAKLKLPAYTGGAPGDQVLVYWMSHIPEKIEDLDPPIVTLPTTGAEQELSIPEDKIRAVGDGGVYALYLLVDKALNISALSVWTSIPVALGELPTAFGDPEVPLATAADGFLIDQADAQLGVEVWVPWQEHIKATDTVVVTWGSIELPAETVGSANKEFIQIKVPEETLLRAYGSNEGPLPTNVSYVLNRGTHPVGGADTDINVDFETMDPGGPSPEWPLPIHPGLEPVVVRGRGAASGENELDDDDAGLPADLEVELYSFAKENDELEFYWAGELATTYTVSDTDKPNDTILVVAPWAVIEKGGNGPAIPVNYRASRPGVHNPVHATPTDVLVDAITITPVAATFNHLVRGMITCASIQASNGHVGGPAVEVLIPDLTEYHQFSAFTKIQAKWWVYRGETDDLGFDVIDAVTLDVSIDIDDEHPITGFTWRIPYATNVLPTHEGNTDPRFNSSRANVQYILKTGKGDIESIEARVDLAFMPPSGVCDPAGGAI</sequence>
<accession>A0ABY6AQX0</accession>
<keyword evidence="2" id="KW-1185">Reference proteome</keyword>
<evidence type="ECO:0000313" key="1">
    <source>
        <dbReference type="EMBL" id="UXH41390.1"/>
    </source>
</evidence>
<reference evidence="1" key="1">
    <citation type="submission" date="2022-09" db="EMBL/GenBank/DDBJ databases">
        <title>Complete genome sequence of Pseudomonas promysalinigenes strain RL-WG26, a newly isolated PGPR with the potential for plant salinity stress alleviation.</title>
        <authorList>
            <person name="Ren L."/>
            <person name="Wang G."/>
            <person name="Hu H."/>
        </authorList>
    </citation>
    <scope>NUCLEOTIDE SEQUENCE</scope>
    <source>
        <strain evidence="1">RL-WG26</strain>
    </source>
</reference>
<protein>
    <submittedName>
        <fullName evidence="1">Uncharacterized protein</fullName>
    </submittedName>
</protein>
<organism evidence="1 2">
    <name type="scientific">Pseudomonas promysalinigenes</name>
    <dbReference type="NCBI Taxonomy" id="485898"/>
    <lineage>
        <taxon>Bacteria</taxon>
        <taxon>Pseudomonadati</taxon>
        <taxon>Pseudomonadota</taxon>
        <taxon>Gammaproteobacteria</taxon>
        <taxon>Pseudomonadales</taxon>
        <taxon>Pseudomonadaceae</taxon>
        <taxon>Pseudomonas</taxon>
    </lineage>
</organism>